<reference evidence="1" key="1">
    <citation type="submission" date="2014-05" db="EMBL/GenBank/DDBJ databases">
        <authorList>
            <person name="Chronopoulou M."/>
        </authorList>
    </citation>
    <scope>NUCLEOTIDE SEQUENCE</scope>
    <source>
        <tissue evidence="1">Whole organism</tissue>
    </source>
</reference>
<accession>A0A0K2UP54</accession>
<sequence>MVPSELCSGPGSIIPSFIYTVCCLRPLFQVHKNPLAIWNSDTTESS</sequence>
<name>A0A0K2UP54_LEPSM</name>
<organism evidence="1">
    <name type="scientific">Lepeophtheirus salmonis</name>
    <name type="common">Salmon louse</name>
    <name type="synonym">Caligus salmonis</name>
    <dbReference type="NCBI Taxonomy" id="72036"/>
    <lineage>
        <taxon>Eukaryota</taxon>
        <taxon>Metazoa</taxon>
        <taxon>Ecdysozoa</taxon>
        <taxon>Arthropoda</taxon>
        <taxon>Crustacea</taxon>
        <taxon>Multicrustacea</taxon>
        <taxon>Hexanauplia</taxon>
        <taxon>Copepoda</taxon>
        <taxon>Siphonostomatoida</taxon>
        <taxon>Caligidae</taxon>
        <taxon>Lepeophtheirus</taxon>
    </lineage>
</organism>
<proteinExistence type="predicted"/>
<evidence type="ECO:0000313" key="1">
    <source>
        <dbReference type="EMBL" id="CDW39506.1"/>
    </source>
</evidence>
<dbReference type="EMBL" id="HACA01022145">
    <property type="protein sequence ID" value="CDW39506.1"/>
    <property type="molecule type" value="Transcribed_RNA"/>
</dbReference>
<dbReference type="AlphaFoldDB" id="A0A0K2UP54"/>
<protein>
    <submittedName>
        <fullName evidence="1">Uncharacterized protein</fullName>
    </submittedName>
</protein>